<dbReference type="InterPro" id="IPR006597">
    <property type="entry name" value="Sel1-like"/>
</dbReference>
<evidence type="ECO:0000256" key="1">
    <source>
        <dbReference type="SAM" id="SignalP"/>
    </source>
</evidence>
<dbReference type="SMART" id="SM00671">
    <property type="entry name" value="SEL1"/>
    <property type="match status" value="3"/>
</dbReference>
<dbReference type="SUPFAM" id="SSF81901">
    <property type="entry name" value="HCP-like"/>
    <property type="match status" value="1"/>
</dbReference>
<keyword evidence="1" id="KW-0732">Signal</keyword>
<dbReference type="InterPro" id="IPR011990">
    <property type="entry name" value="TPR-like_helical_dom_sf"/>
</dbReference>
<name>A0A4R6P6F2_9GAMM</name>
<dbReference type="EMBL" id="SNXI01000007">
    <property type="protein sequence ID" value="TDP33297.1"/>
    <property type="molecule type" value="Genomic_DNA"/>
</dbReference>
<dbReference type="PANTHER" id="PTHR11102">
    <property type="entry name" value="SEL-1-LIKE PROTEIN"/>
    <property type="match status" value="1"/>
</dbReference>
<dbReference type="Gene3D" id="1.25.40.10">
    <property type="entry name" value="Tetratricopeptide repeat domain"/>
    <property type="match status" value="1"/>
</dbReference>
<protein>
    <submittedName>
        <fullName evidence="2">Sel1 repeat-containing protein</fullName>
    </submittedName>
</protein>
<evidence type="ECO:0000313" key="3">
    <source>
        <dbReference type="Proteomes" id="UP000295531"/>
    </source>
</evidence>
<dbReference type="Pfam" id="PF08238">
    <property type="entry name" value="Sel1"/>
    <property type="match status" value="3"/>
</dbReference>
<reference evidence="2 3" key="1">
    <citation type="submission" date="2019-03" db="EMBL/GenBank/DDBJ databases">
        <title>Freshwater and sediment microbial communities from various areas in North America, analyzing microbe dynamics in response to fracking.</title>
        <authorList>
            <person name="Lamendella R."/>
        </authorList>
    </citation>
    <scope>NUCLEOTIDE SEQUENCE [LARGE SCALE GENOMIC DNA]</scope>
    <source>
        <strain evidence="2 3">18_TX</strain>
    </source>
</reference>
<dbReference type="PANTHER" id="PTHR11102:SF160">
    <property type="entry name" value="ERAD-ASSOCIATED E3 UBIQUITIN-PROTEIN LIGASE COMPONENT HRD3"/>
    <property type="match status" value="1"/>
</dbReference>
<comment type="caution">
    <text evidence="2">The sequence shown here is derived from an EMBL/GenBank/DDBJ whole genome shotgun (WGS) entry which is preliminary data.</text>
</comment>
<dbReference type="InterPro" id="IPR050767">
    <property type="entry name" value="Sel1_AlgK"/>
</dbReference>
<dbReference type="OrthoDB" id="5599218at2"/>
<feature type="chain" id="PRO_5020341092" evidence="1">
    <location>
        <begin position="23"/>
        <end position="218"/>
    </location>
</feature>
<dbReference type="RefSeq" id="WP_133539633.1">
    <property type="nucleotide sequence ID" value="NZ_SNXI01000007.1"/>
</dbReference>
<dbReference type="Proteomes" id="UP000295531">
    <property type="component" value="Unassembled WGS sequence"/>
</dbReference>
<gene>
    <name evidence="2" type="ORF">DEU29_107117</name>
</gene>
<organism evidence="2 3">
    <name type="scientific">Idiomarina aquatica</name>
    <dbReference type="NCBI Taxonomy" id="1327752"/>
    <lineage>
        <taxon>Bacteria</taxon>
        <taxon>Pseudomonadati</taxon>
        <taxon>Pseudomonadota</taxon>
        <taxon>Gammaproteobacteria</taxon>
        <taxon>Alteromonadales</taxon>
        <taxon>Idiomarinaceae</taxon>
        <taxon>Idiomarina</taxon>
    </lineage>
</organism>
<proteinExistence type="predicted"/>
<evidence type="ECO:0000313" key="2">
    <source>
        <dbReference type="EMBL" id="TDP33297.1"/>
    </source>
</evidence>
<feature type="signal peptide" evidence="1">
    <location>
        <begin position="1"/>
        <end position="22"/>
    </location>
</feature>
<keyword evidence="3" id="KW-1185">Reference proteome</keyword>
<accession>A0A4R6P6F2</accession>
<dbReference type="AlphaFoldDB" id="A0A4R6P6F2"/>
<sequence length="218" mass="24966">MASWLSKLTLLTTITLTCPALAWQDANGDEPQDELEAVQLYSDEQLVDMFDDNTHLYQVETVDRCQLVMDIEAQAELEQRPTYQFLYGDMLAWGICYERDVELGLLYMQTAADQGLIQALEQLGRYYHEGTLVEQDVDRAILYLREAASLGYLPAQKRFANIMLNGEGSPYDFTHAYHWLHNAVTGDEEEHQQIQQQLEQLGQLMPASAVEKARQRSL</sequence>